<dbReference type="KEGG" id="span:AWL63_19630"/>
<dbReference type="STRING" id="1560345.AWL63_19630"/>
<name>A0A1B3ZEJ2_9SPHN</name>
<dbReference type="AlphaFoldDB" id="A0A1B3ZEJ2"/>
<evidence type="ECO:0000313" key="1">
    <source>
        <dbReference type="EMBL" id="AOH85834.1"/>
    </source>
</evidence>
<evidence type="ECO:0000313" key="2">
    <source>
        <dbReference type="Proteomes" id="UP000094256"/>
    </source>
</evidence>
<accession>A0A1B3ZEJ2</accession>
<organism evidence="1 2">
    <name type="scientific">Sphingomonas panacis</name>
    <dbReference type="NCBI Taxonomy" id="1560345"/>
    <lineage>
        <taxon>Bacteria</taxon>
        <taxon>Pseudomonadati</taxon>
        <taxon>Pseudomonadota</taxon>
        <taxon>Alphaproteobacteria</taxon>
        <taxon>Sphingomonadales</taxon>
        <taxon>Sphingomonadaceae</taxon>
        <taxon>Sphingomonas</taxon>
    </lineage>
</organism>
<evidence type="ECO:0008006" key="3">
    <source>
        <dbReference type="Google" id="ProtNLM"/>
    </source>
</evidence>
<dbReference type="Proteomes" id="UP000094256">
    <property type="component" value="Chromosome"/>
</dbReference>
<reference evidence="1 2" key="1">
    <citation type="submission" date="2016-01" db="EMBL/GenBank/DDBJ databases">
        <title>Complete genome and mega plasmid sequence of Sphingomonas panacis DCY99 elicits systemic resistance in rice to Xanthomonas oryzae.</title>
        <authorList>
            <person name="Kim Y.J."/>
            <person name="Yang D.C."/>
            <person name="Sing P."/>
        </authorList>
    </citation>
    <scope>NUCLEOTIDE SEQUENCE [LARGE SCALE GENOMIC DNA]</scope>
    <source>
        <strain evidence="1 2">DCY99</strain>
    </source>
</reference>
<keyword evidence="2" id="KW-1185">Reference proteome</keyword>
<sequence length="211" mass="22722">MASNASLARAARRTSARPVVSAADTLRRKALEKLTLAIAKAVESASDETLADIVGSHDLRHALVVAPRDIAPEAPADLEALKAARERTGQFREDIAKRAGGMFDRSHVAEMLGVSAAAIDKQRQRKQILGVPYGAEIRYPAAQFGDGEVLPSLKVVLEGFADMNPWEQLMMLTTPLEGFGSHPETIFQTLAKRPDTIVVKRLAGLAASWTA</sequence>
<dbReference type="OrthoDB" id="7274331at2"/>
<gene>
    <name evidence="1" type="ORF">AWL63_19630</name>
</gene>
<dbReference type="EMBL" id="CP014168">
    <property type="protein sequence ID" value="AOH85834.1"/>
    <property type="molecule type" value="Genomic_DNA"/>
</dbReference>
<dbReference type="RefSeq" id="WP_069206363.1">
    <property type="nucleotide sequence ID" value="NZ_CP014168.1"/>
</dbReference>
<proteinExistence type="predicted"/>
<protein>
    <recommendedName>
        <fullName evidence="3">DNA-binding protein</fullName>
    </recommendedName>
</protein>